<keyword evidence="1" id="KW-0539">Nucleus</keyword>
<accession>A0A428T1V5</accession>
<dbReference type="Pfam" id="PF11951">
    <property type="entry name" value="Fungal_trans_2"/>
    <property type="match status" value="1"/>
</dbReference>
<proteinExistence type="predicted"/>
<feature type="region of interest" description="Disordered" evidence="2">
    <location>
        <begin position="1"/>
        <end position="38"/>
    </location>
</feature>
<dbReference type="EMBL" id="NIZV01000285">
    <property type="protein sequence ID" value="RSL96033.1"/>
    <property type="molecule type" value="Genomic_DNA"/>
</dbReference>
<dbReference type="Proteomes" id="UP000288429">
    <property type="component" value="Unassembled WGS sequence"/>
</dbReference>
<dbReference type="InterPro" id="IPR053157">
    <property type="entry name" value="Sterol_Uptake_Regulator"/>
</dbReference>
<dbReference type="InterPro" id="IPR021858">
    <property type="entry name" value="Fun_TF"/>
</dbReference>
<dbReference type="PANTHER" id="PTHR47784">
    <property type="entry name" value="STEROL UPTAKE CONTROL PROTEIN 2"/>
    <property type="match status" value="1"/>
</dbReference>
<dbReference type="Pfam" id="PF00172">
    <property type="entry name" value="Zn_clus"/>
    <property type="match status" value="1"/>
</dbReference>
<evidence type="ECO:0000256" key="1">
    <source>
        <dbReference type="ARBA" id="ARBA00023242"/>
    </source>
</evidence>
<evidence type="ECO:0000256" key="2">
    <source>
        <dbReference type="SAM" id="MobiDB-lite"/>
    </source>
</evidence>
<comment type="caution">
    <text evidence="4">The sequence shown here is derived from an EMBL/GenBank/DDBJ whole genome shotgun (WGS) entry which is preliminary data.</text>
</comment>
<feature type="compositionally biased region" description="Basic residues" evidence="2">
    <location>
        <begin position="29"/>
        <end position="38"/>
    </location>
</feature>
<evidence type="ECO:0000313" key="4">
    <source>
        <dbReference type="EMBL" id="RSL96033.1"/>
    </source>
</evidence>
<feature type="compositionally biased region" description="Polar residues" evidence="2">
    <location>
        <begin position="11"/>
        <end position="27"/>
    </location>
</feature>
<dbReference type="InterPro" id="IPR001138">
    <property type="entry name" value="Zn2Cys6_DnaBD"/>
</dbReference>
<gene>
    <name evidence="4" type="ORF">CDV31_013640</name>
</gene>
<evidence type="ECO:0000259" key="3">
    <source>
        <dbReference type="PROSITE" id="PS50048"/>
    </source>
</evidence>
<organism evidence="4 5">
    <name type="scientific">Fusarium ambrosium</name>
    <dbReference type="NCBI Taxonomy" id="131363"/>
    <lineage>
        <taxon>Eukaryota</taxon>
        <taxon>Fungi</taxon>
        <taxon>Dikarya</taxon>
        <taxon>Ascomycota</taxon>
        <taxon>Pezizomycotina</taxon>
        <taxon>Sordariomycetes</taxon>
        <taxon>Hypocreomycetidae</taxon>
        <taxon>Hypocreales</taxon>
        <taxon>Nectriaceae</taxon>
        <taxon>Fusarium</taxon>
        <taxon>Fusarium solani species complex</taxon>
    </lineage>
</organism>
<dbReference type="PANTHER" id="PTHR47784:SF5">
    <property type="entry name" value="STEROL UPTAKE CONTROL PROTEIN 2"/>
    <property type="match status" value="1"/>
</dbReference>
<dbReference type="CDD" id="cd00067">
    <property type="entry name" value="GAL4"/>
    <property type="match status" value="1"/>
</dbReference>
<reference evidence="4 5" key="1">
    <citation type="submission" date="2017-06" db="EMBL/GenBank/DDBJ databases">
        <title>Cmopartive genomic analysis of Ambrosia Fusariam Clade fungi.</title>
        <authorList>
            <person name="Stajich J.E."/>
            <person name="Carrillo J."/>
            <person name="Kijimoto T."/>
            <person name="Eskalen A."/>
            <person name="O'Donnell K."/>
            <person name="Kasson M."/>
        </authorList>
    </citation>
    <scope>NUCLEOTIDE SEQUENCE [LARGE SCALE GENOMIC DNA]</scope>
    <source>
        <strain evidence="4 5">NRRL 20438</strain>
    </source>
</reference>
<dbReference type="Gene3D" id="4.10.240.10">
    <property type="entry name" value="Zn(2)-C6 fungal-type DNA-binding domain"/>
    <property type="match status" value="1"/>
</dbReference>
<dbReference type="PRINTS" id="PR00755">
    <property type="entry name" value="AFLATOXINBRP"/>
</dbReference>
<protein>
    <recommendedName>
        <fullName evidence="3">Zn(2)-C6 fungal-type domain-containing protein</fullName>
    </recommendedName>
</protein>
<evidence type="ECO:0000313" key="5">
    <source>
        <dbReference type="Proteomes" id="UP000288429"/>
    </source>
</evidence>
<dbReference type="InterPro" id="IPR036864">
    <property type="entry name" value="Zn2-C6_fun-type_DNA-bd_sf"/>
</dbReference>
<dbReference type="GO" id="GO:0001228">
    <property type="term" value="F:DNA-binding transcription activator activity, RNA polymerase II-specific"/>
    <property type="evidence" value="ECO:0007669"/>
    <property type="project" value="TreeGrafter"/>
</dbReference>
<dbReference type="SMART" id="SM00066">
    <property type="entry name" value="GAL4"/>
    <property type="match status" value="1"/>
</dbReference>
<dbReference type="PROSITE" id="PS50048">
    <property type="entry name" value="ZN2_CY6_FUNGAL_2"/>
    <property type="match status" value="1"/>
</dbReference>
<dbReference type="SUPFAM" id="SSF57701">
    <property type="entry name" value="Zn2/Cys6 DNA-binding domain"/>
    <property type="match status" value="1"/>
</dbReference>
<name>A0A428T1V5_9HYPO</name>
<sequence length="397" mass="45445">MDPSTALRSIGANSPASQAPPLSTTQKLRAPRRSHRKTRAGCQTCKRRKVKCDEQRPSCANCIKRGHECEFLTEPRLNSNFPPAAPLSLNMLDLRLMHNFTNSTYTTFSRHQIIRSFWKGPLVAMALECDYLMRALLATSALHMAHNRPEEKDFYVSTALTYHRAASREAVVLLADIKKESAEELFMFSILTIVIALGSHRESAQGNPFFADDSFPEWPFLIQGTRSLLDLPDINLREGRLSPLLAVRVQSHKYRTFKASPDDASSSMTKALDDLEDLIGLNTDDNDTIKIYTKSIAYLRDMSKMLDTAEVEISEVFGWIYAMADDFLPLLRASKQEAVAIFSYFCVFLKRLEMYWWMGNWGEQLLRKTESVLDNEHRLWIAWPIEELGMHRWVNRA</sequence>
<feature type="domain" description="Zn(2)-C6 fungal-type" evidence="3">
    <location>
        <begin position="41"/>
        <end position="71"/>
    </location>
</feature>
<dbReference type="PROSITE" id="PS00463">
    <property type="entry name" value="ZN2_CY6_FUNGAL_1"/>
    <property type="match status" value="1"/>
</dbReference>
<keyword evidence="5" id="KW-1185">Reference proteome</keyword>
<dbReference type="AlphaFoldDB" id="A0A428T1V5"/>
<dbReference type="GO" id="GO:0008270">
    <property type="term" value="F:zinc ion binding"/>
    <property type="evidence" value="ECO:0007669"/>
    <property type="project" value="InterPro"/>
</dbReference>